<dbReference type="SUPFAM" id="SSF46785">
    <property type="entry name" value="Winged helix' DNA-binding domain"/>
    <property type="match status" value="1"/>
</dbReference>
<dbReference type="PRINTS" id="PR00033">
    <property type="entry name" value="HTHASNC"/>
</dbReference>
<keyword evidence="1" id="KW-0805">Transcription regulation</keyword>
<dbReference type="InterPro" id="IPR036388">
    <property type="entry name" value="WH-like_DNA-bd_sf"/>
</dbReference>
<name>A0A2P2C7P2_9ZZZZ</name>
<proteinExistence type="predicted"/>
<evidence type="ECO:0000256" key="1">
    <source>
        <dbReference type="ARBA" id="ARBA00023015"/>
    </source>
</evidence>
<keyword evidence="2" id="KW-0238">DNA-binding</keyword>
<dbReference type="SUPFAM" id="SSF54909">
    <property type="entry name" value="Dimeric alpha+beta barrel"/>
    <property type="match status" value="1"/>
</dbReference>
<dbReference type="GO" id="GO:0043200">
    <property type="term" value="P:response to amino acid"/>
    <property type="evidence" value="ECO:0007669"/>
    <property type="project" value="TreeGrafter"/>
</dbReference>
<dbReference type="EMBL" id="CZKA01000043">
    <property type="protein sequence ID" value="CUR58014.1"/>
    <property type="molecule type" value="Genomic_DNA"/>
</dbReference>
<organism evidence="5">
    <name type="scientific">metagenome</name>
    <dbReference type="NCBI Taxonomy" id="256318"/>
    <lineage>
        <taxon>unclassified sequences</taxon>
        <taxon>metagenomes</taxon>
    </lineage>
</organism>
<dbReference type="InterPro" id="IPR011008">
    <property type="entry name" value="Dimeric_a/b-barrel"/>
</dbReference>
<dbReference type="Pfam" id="PF01037">
    <property type="entry name" value="AsnC_trans_reg"/>
    <property type="match status" value="1"/>
</dbReference>
<evidence type="ECO:0000313" key="5">
    <source>
        <dbReference type="EMBL" id="CUR58014.1"/>
    </source>
</evidence>
<dbReference type="Pfam" id="PF13404">
    <property type="entry name" value="HTH_AsnC-type"/>
    <property type="match status" value="1"/>
</dbReference>
<dbReference type="Gene3D" id="3.30.70.920">
    <property type="match status" value="1"/>
</dbReference>
<dbReference type="PANTHER" id="PTHR30154">
    <property type="entry name" value="LEUCINE-RESPONSIVE REGULATORY PROTEIN"/>
    <property type="match status" value="1"/>
</dbReference>
<reference evidence="5" key="1">
    <citation type="submission" date="2015-08" db="EMBL/GenBank/DDBJ databases">
        <authorList>
            <person name="Babu N.S."/>
            <person name="Beckwith C.J."/>
            <person name="Beseler K.G."/>
            <person name="Brison A."/>
            <person name="Carone J.V."/>
            <person name="Caskin T.P."/>
            <person name="Diamond M."/>
            <person name="Durham M.E."/>
            <person name="Foxe J.M."/>
            <person name="Go M."/>
            <person name="Henderson B.A."/>
            <person name="Jones I.B."/>
            <person name="McGettigan J.A."/>
            <person name="Micheletti S.J."/>
            <person name="Nasrallah M.E."/>
            <person name="Ortiz D."/>
            <person name="Piller C.R."/>
            <person name="Privatt S.R."/>
            <person name="Schneider S.L."/>
            <person name="Sharp S."/>
            <person name="Smith T.C."/>
            <person name="Stanton J.D."/>
            <person name="Ullery H.E."/>
            <person name="Wilson R.J."/>
            <person name="Serrano M.G."/>
            <person name="Buck G."/>
            <person name="Lee V."/>
            <person name="Wang Y."/>
            <person name="Carvalho R."/>
            <person name="Voegtly L."/>
            <person name="Shi R."/>
            <person name="Duckworth R."/>
            <person name="Johnson A."/>
            <person name="Loviza R."/>
            <person name="Walstead R."/>
            <person name="Shah Z."/>
            <person name="Kiflezghi M."/>
            <person name="Wade K."/>
            <person name="Ball S.L."/>
            <person name="Bradley K.W."/>
            <person name="Asai D.J."/>
            <person name="Bowman C.A."/>
            <person name="Russell D.A."/>
            <person name="Pope W.H."/>
            <person name="Jacobs-Sera D."/>
            <person name="Hendrix R.W."/>
            <person name="Hatfull G.F."/>
        </authorList>
    </citation>
    <scope>NUCLEOTIDE SEQUENCE</scope>
</reference>
<sequence length="152" mass="17193">MSDYVLDDLDRSILRELEEDGRRALREIARSVGSSEATIRARVKRLQDLKILRIVAFADPERLGDTQLGLVFLNVDPSLHQQVVAALIEFPEVTYVSTVMGRADLCVEVLTKDNAELWSFLQHKVSTIPGVRQTETMSIMKVHKLRYTSPAI</sequence>
<dbReference type="PANTHER" id="PTHR30154:SF34">
    <property type="entry name" value="TRANSCRIPTIONAL REGULATOR AZLB"/>
    <property type="match status" value="1"/>
</dbReference>
<evidence type="ECO:0000256" key="3">
    <source>
        <dbReference type="ARBA" id="ARBA00023163"/>
    </source>
</evidence>
<protein>
    <submittedName>
        <fullName evidence="5">Putative AsnC family transcriptional regulator</fullName>
    </submittedName>
</protein>
<dbReference type="InterPro" id="IPR019888">
    <property type="entry name" value="Tscrpt_reg_AsnC-like"/>
</dbReference>
<evidence type="ECO:0000256" key="2">
    <source>
        <dbReference type="ARBA" id="ARBA00023125"/>
    </source>
</evidence>
<dbReference type="PROSITE" id="PS50956">
    <property type="entry name" value="HTH_ASNC_2"/>
    <property type="match status" value="1"/>
</dbReference>
<gene>
    <name evidence="5" type="ORF">NOCA2480057</name>
</gene>
<dbReference type="AlphaFoldDB" id="A0A2P2C7P2"/>
<dbReference type="SMART" id="SM00344">
    <property type="entry name" value="HTH_ASNC"/>
    <property type="match status" value="1"/>
</dbReference>
<feature type="domain" description="HTH asnC-type" evidence="4">
    <location>
        <begin position="6"/>
        <end position="71"/>
    </location>
</feature>
<dbReference type="InterPro" id="IPR036390">
    <property type="entry name" value="WH_DNA-bd_sf"/>
</dbReference>
<dbReference type="GO" id="GO:0043565">
    <property type="term" value="F:sequence-specific DNA binding"/>
    <property type="evidence" value="ECO:0007669"/>
    <property type="project" value="InterPro"/>
</dbReference>
<accession>A0A2P2C7P2</accession>
<dbReference type="InterPro" id="IPR019887">
    <property type="entry name" value="Tscrpt_reg_AsnC/Lrp_C"/>
</dbReference>
<dbReference type="GO" id="GO:0005829">
    <property type="term" value="C:cytosol"/>
    <property type="evidence" value="ECO:0007669"/>
    <property type="project" value="TreeGrafter"/>
</dbReference>
<keyword evidence="3" id="KW-0804">Transcription</keyword>
<dbReference type="InterPro" id="IPR000485">
    <property type="entry name" value="AsnC-type_HTH_dom"/>
</dbReference>
<dbReference type="Gene3D" id="1.10.10.10">
    <property type="entry name" value="Winged helix-like DNA-binding domain superfamily/Winged helix DNA-binding domain"/>
    <property type="match status" value="1"/>
</dbReference>
<evidence type="ECO:0000259" key="4">
    <source>
        <dbReference type="PROSITE" id="PS50956"/>
    </source>
</evidence>